<keyword evidence="8 9" id="KW-0694">RNA-binding</keyword>
<dbReference type="SUPFAM" id="SSF54768">
    <property type="entry name" value="dsRNA-binding domain-like"/>
    <property type="match status" value="1"/>
</dbReference>
<evidence type="ECO:0000256" key="8">
    <source>
        <dbReference type="ARBA" id="ARBA00022884"/>
    </source>
</evidence>
<dbReference type="AlphaFoldDB" id="A0A1G6HBW4"/>
<comment type="similarity">
    <text evidence="2">Belongs to the ribonuclease III family.</text>
</comment>
<dbReference type="GO" id="GO:0005737">
    <property type="term" value="C:cytoplasm"/>
    <property type="evidence" value="ECO:0007669"/>
    <property type="project" value="UniProtKB-SubCell"/>
</dbReference>
<dbReference type="CDD" id="cd00593">
    <property type="entry name" value="RIBOc"/>
    <property type="match status" value="1"/>
</dbReference>
<feature type="active site" evidence="9">
    <location>
        <position position="126"/>
    </location>
</feature>
<keyword evidence="4 9" id="KW-0507">mRNA processing</keyword>
<dbReference type="SMART" id="SM00535">
    <property type="entry name" value="RIBOc"/>
    <property type="match status" value="1"/>
</dbReference>
<dbReference type="FunFam" id="1.10.1520.10:FF:000001">
    <property type="entry name" value="Ribonuclease 3"/>
    <property type="match status" value="1"/>
</dbReference>
<dbReference type="GO" id="GO:0003725">
    <property type="term" value="F:double-stranded RNA binding"/>
    <property type="evidence" value="ECO:0007669"/>
    <property type="project" value="TreeGrafter"/>
</dbReference>
<comment type="catalytic activity">
    <reaction evidence="1 9">
        <text>Endonucleolytic cleavage to 5'-phosphomonoester.</text>
        <dbReference type="EC" id="3.1.26.3"/>
    </reaction>
</comment>
<feature type="active site" evidence="9">
    <location>
        <position position="54"/>
    </location>
</feature>
<dbReference type="SMART" id="SM00358">
    <property type="entry name" value="DSRM"/>
    <property type="match status" value="1"/>
</dbReference>
<evidence type="ECO:0000256" key="4">
    <source>
        <dbReference type="ARBA" id="ARBA00022664"/>
    </source>
</evidence>
<evidence type="ECO:0000313" key="13">
    <source>
        <dbReference type="Proteomes" id="UP000199086"/>
    </source>
</evidence>
<evidence type="ECO:0000256" key="6">
    <source>
        <dbReference type="ARBA" id="ARBA00022759"/>
    </source>
</evidence>
<evidence type="ECO:0000256" key="9">
    <source>
        <dbReference type="HAMAP-Rule" id="MF_00104"/>
    </source>
</evidence>
<keyword evidence="9" id="KW-0819">tRNA processing</keyword>
<accession>A0A1G6HBW4</accession>
<dbReference type="STRING" id="1577474.GA0111570_10868"/>
<dbReference type="Proteomes" id="UP000199086">
    <property type="component" value="Unassembled WGS sequence"/>
</dbReference>
<protein>
    <recommendedName>
        <fullName evidence="9">Ribonuclease 3</fullName>
        <ecNumber evidence="9">3.1.26.3</ecNumber>
    </recommendedName>
    <alternativeName>
        <fullName evidence="9">Ribonuclease III</fullName>
        <shortName evidence="9">RNase III</shortName>
    </alternativeName>
</protein>
<dbReference type="PROSITE" id="PS50137">
    <property type="entry name" value="DS_RBD"/>
    <property type="match status" value="1"/>
</dbReference>
<evidence type="ECO:0000259" key="11">
    <source>
        <dbReference type="PROSITE" id="PS50142"/>
    </source>
</evidence>
<dbReference type="GO" id="GO:0019843">
    <property type="term" value="F:rRNA binding"/>
    <property type="evidence" value="ECO:0007669"/>
    <property type="project" value="UniProtKB-KW"/>
</dbReference>
<dbReference type="PANTHER" id="PTHR11207">
    <property type="entry name" value="RIBONUCLEASE III"/>
    <property type="match status" value="1"/>
</dbReference>
<comment type="subcellular location">
    <subcellularLocation>
        <location evidence="9">Cytoplasm</location>
    </subcellularLocation>
</comment>
<keyword evidence="7 9" id="KW-0378">Hydrolase</keyword>
<keyword evidence="3 9" id="KW-0698">rRNA processing</keyword>
<dbReference type="GO" id="GO:0006397">
    <property type="term" value="P:mRNA processing"/>
    <property type="evidence" value="ECO:0007669"/>
    <property type="project" value="UniProtKB-UniRule"/>
</dbReference>
<comment type="cofactor">
    <cofactor evidence="9">
        <name>Mg(2+)</name>
        <dbReference type="ChEBI" id="CHEBI:18420"/>
    </cofactor>
</comment>
<evidence type="ECO:0000259" key="10">
    <source>
        <dbReference type="PROSITE" id="PS50137"/>
    </source>
</evidence>
<dbReference type="Gene3D" id="3.30.160.20">
    <property type="match status" value="1"/>
</dbReference>
<evidence type="ECO:0000256" key="7">
    <source>
        <dbReference type="ARBA" id="ARBA00022801"/>
    </source>
</evidence>
<dbReference type="NCBIfam" id="TIGR02191">
    <property type="entry name" value="RNaseIII"/>
    <property type="match status" value="1"/>
</dbReference>
<organism evidence="12 13">
    <name type="scientific">Raineyella antarctica</name>
    <dbReference type="NCBI Taxonomy" id="1577474"/>
    <lineage>
        <taxon>Bacteria</taxon>
        <taxon>Bacillati</taxon>
        <taxon>Actinomycetota</taxon>
        <taxon>Actinomycetes</taxon>
        <taxon>Propionibacteriales</taxon>
        <taxon>Propionibacteriaceae</taxon>
        <taxon>Raineyella</taxon>
    </lineage>
</organism>
<keyword evidence="9" id="KW-0479">Metal-binding</keyword>
<keyword evidence="9" id="KW-0699">rRNA-binding</keyword>
<dbReference type="GO" id="GO:0006364">
    <property type="term" value="P:rRNA processing"/>
    <property type="evidence" value="ECO:0007669"/>
    <property type="project" value="UniProtKB-UniRule"/>
</dbReference>
<evidence type="ECO:0000256" key="2">
    <source>
        <dbReference type="ARBA" id="ARBA00010183"/>
    </source>
</evidence>
<dbReference type="EMBL" id="FMYF01000008">
    <property type="protein sequence ID" value="SDB91435.1"/>
    <property type="molecule type" value="Genomic_DNA"/>
</dbReference>
<dbReference type="CDD" id="cd10845">
    <property type="entry name" value="DSRM_RNAse_III_family"/>
    <property type="match status" value="1"/>
</dbReference>
<evidence type="ECO:0000256" key="1">
    <source>
        <dbReference type="ARBA" id="ARBA00000109"/>
    </source>
</evidence>
<evidence type="ECO:0000256" key="5">
    <source>
        <dbReference type="ARBA" id="ARBA00022722"/>
    </source>
</evidence>
<feature type="binding site" evidence="9">
    <location>
        <position position="123"/>
    </location>
    <ligand>
        <name>Mg(2+)</name>
        <dbReference type="ChEBI" id="CHEBI:18420"/>
    </ligand>
</feature>
<dbReference type="Pfam" id="PF14622">
    <property type="entry name" value="Ribonucleas_3_3"/>
    <property type="match status" value="1"/>
</dbReference>
<keyword evidence="13" id="KW-1185">Reference proteome</keyword>
<evidence type="ECO:0000313" key="12">
    <source>
        <dbReference type="EMBL" id="SDB91435.1"/>
    </source>
</evidence>
<dbReference type="InterPro" id="IPR011907">
    <property type="entry name" value="RNase_III"/>
</dbReference>
<dbReference type="GO" id="GO:0046872">
    <property type="term" value="F:metal ion binding"/>
    <property type="evidence" value="ECO:0007669"/>
    <property type="project" value="UniProtKB-KW"/>
</dbReference>
<dbReference type="PROSITE" id="PS50142">
    <property type="entry name" value="RNASE_3_2"/>
    <property type="match status" value="1"/>
</dbReference>
<comment type="subunit">
    <text evidence="9">Homodimer.</text>
</comment>
<keyword evidence="6 9" id="KW-0255">Endonuclease</keyword>
<dbReference type="SUPFAM" id="SSF69065">
    <property type="entry name" value="RNase III domain-like"/>
    <property type="match status" value="1"/>
</dbReference>
<dbReference type="HAMAP" id="MF_00104">
    <property type="entry name" value="RNase_III"/>
    <property type="match status" value="1"/>
</dbReference>
<dbReference type="Pfam" id="PF00035">
    <property type="entry name" value="dsrm"/>
    <property type="match status" value="1"/>
</dbReference>
<dbReference type="GO" id="GO:0004525">
    <property type="term" value="F:ribonuclease III activity"/>
    <property type="evidence" value="ECO:0007669"/>
    <property type="project" value="UniProtKB-UniRule"/>
</dbReference>
<comment type="function">
    <text evidence="9">Digests double-stranded RNA. Involved in the processing of primary rRNA transcript to yield the immediate precursors to the large and small rRNAs (23S and 16S). Processes some mRNAs, and tRNAs when they are encoded in the rRNA operon. Processes pre-crRNA and tracrRNA of type II CRISPR loci if present in the organism.</text>
</comment>
<dbReference type="InterPro" id="IPR014720">
    <property type="entry name" value="dsRBD_dom"/>
</dbReference>
<dbReference type="GO" id="GO:0008033">
    <property type="term" value="P:tRNA processing"/>
    <property type="evidence" value="ECO:0007669"/>
    <property type="project" value="UniProtKB-KW"/>
</dbReference>
<feature type="domain" description="DRBM" evidence="10">
    <location>
        <begin position="164"/>
        <end position="232"/>
    </location>
</feature>
<dbReference type="EC" id="3.1.26.3" evidence="9"/>
<keyword evidence="9" id="KW-0963">Cytoplasm</keyword>
<evidence type="ECO:0000256" key="3">
    <source>
        <dbReference type="ARBA" id="ARBA00022552"/>
    </source>
</evidence>
<name>A0A1G6HBW4_9ACTN</name>
<keyword evidence="9" id="KW-0460">Magnesium</keyword>
<reference evidence="12 13" key="1">
    <citation type="submission" date="2016-06" db="EMBL/GenBank/DDBJ databases">
        <authorList>
            <person name="Olsen C.W."/>
            <person name="Carey S."/>
            <person name="Hinshaw L."/>
            <person name="Karasin A.I."/>
        </authorList>
    </citation>
    <scope>NUCLEOTIDE SEQUENCE [LARGE SCALE GENOMIC DNA]</scope>
    <source>
        <strain evidence="12 13">LZ-22</strain>
    </source>
</reference>
<dbReference type="InterPro" id="IPR036389">
    <property type="entry name" value="RNase_III_sf"/>
</dbReference>
<feature type="domain" description="RNase III" evidence="11">
    <location>
        <begin position="11"/>
        <end position="137"/>
    </location>
</feature>
<dbReference type="PROSITE" id="PS00517">
    <property type="entry name" value="RNASE_3_1"/>
    <property type="match status" value="1"/>
</dbReference>
<dbReference type="InterPro" id="IPR000999">
    <property type="entry name" value="RNase_III_dom"/>
</dbReference>
<feature type="binding site" evidence="9">
    <location>
        <position position="50"/>
    </location>
    <ligand>
        <name>Mg(2+)</name>
        <dbReference type="ChEBI" id="CHEBI:18420"/>
    </ligand>
</feature>
<gene>
    <name evidence="9" type="primary">rnc</name>
    <name evidence="12" type="ORF">GA0111570_10868</name>
</gene>
<proteinExistence type="inferred from homology"/>
<dbReference type="RefSeq" id="WP_245703186.1">
    <property type="nucleotide sequence ID" value="NZ_FMYF01000008.1"/>
</dbReference>
<feature type="binding site" evidence="9">
    <location>
        <position position="126"/>
    </location>
    <ligand>
        <name>Mg(2+)</name>
        <dbReference type="ChEBI" id="CHEBI:18420"/>
    </ligand>
</feature>
<dbReference type="GO" id="GO:0010468">
    <property type="term" value="P:regulation of gene expression"/>
    <property type="evidence" value="ECO:0007669"/>
    <property type="project" value="TreeGrafter"/>
</dbReference>
<dbReference type="Gene3D" id="1.10.1520.10">
    <property type="entry name" value="Ribonuclease III domain"/>
    <property type="match status" value="1"/>
</dbReference>
<sequence length="257" mass="27348">MTGGVAHASTAEQLLEELGVAPDPQLFELALTHRSYAYEHGRIPTNERLEFLGDSVLGVVVTEYIFTTYPDLAEGRLAKLRAAVVSTQALARVARTLGVGELLRLGRGELTTGGRDKDSLLADAMEAIIGAVHVQYGIDGARRFVHHVLDGPIAEAATLGAGLDWKTSVQEMAATLGYDSPVYTASSAGPDHDKRFTAHVSVGDRTFGPGLGRSKKSAEQDAAEIAYRSLLAEHDRLEQQLAQQGVPDRSVGESSGA</sequence>
<dbReference type="PANTHER" id="PTHR11207:SF0">
    <property type="entry name" value="RIBONUCLEASE 3"/>
    <property type="match status" value="1"/>
</dbReference>
<keyword evidence="5 9" id="KW-0540">Nuclease</keyword>